<dbReference type="Pfam" id="PF00359">
    <property type="entry name" value="PTS_EIIA_2"/>
    <property type="match status" value="1"/>
</dbReference>
<dbReference type="PANTHER" id="PTHR47738">
    <property type="entry name" value="PTS SYSTEM FRUCTOSE-LIKE EIIA COMPONENT-RELATED"/>
    <property type="match status" value="1"/>
</dbReference>
<evidence type="ECO:0000313" key="3">
    <source>
        <dbReference type="Proteomes" id="UP000094469"/>
    </source>
</evidence>
<keyword evidence="3" id="KW-1185">Reference proteome</keyword>
<protein>
    <recommendedName>
        <fullName evidence="1">PTS EIIA type-2 domain-containing protein</fullName>
    </recommendedName>
</protein>
<dbReference type="CDD" id="cd00211">
    <property type="entry name" value="PTS_IIA_fru"/>
    <property type="match status" value="1"/>
</dbReference>
<dbReference type="Proteomes" id="UP000094469">
    <property type="component" value="Unassembled WGS sequence"/>
</dbReference>
<dbReference type="PROSITE" id="PS51094">
    <property type="entry name" value="PTS_EIIA_TYPE_2"/>
    <property type="match status" value="1"/>
</dbReference>
<evidence type="ECO:0000313" key="2">
    <source>
        <dbReference type="EMBL" id="OEG23481.1"/>
    </source>
</evidence>
<dbReference type="SUPFAM" id="SSF55804">
    <property type="entry name" value="Phoshotransferase/anion transport protein"/>
    <property type="match status" value="1"/>
</dbReference>
<proteinExistence type="predicted"/>
<dbReference type="Gene3D" id="3.40.930.10">
    <property type="entry name" value="Mannitol-specific EII, Chain A"/>
    <property type="match status" value="1"/>
</dbReference>
<dbReference type="STRING" id="1131292.BCR24_12005"/>
<dbReference type="AlphaFoldDB" id="A0A1E5HEV8"/>
<evidence type="ECO:0000259" key="1">
    <source>
        <dbReference type="PROSITE" id="PS51094"/>
    </source>
</evidence>
<name>A0A1E5HEV8_9ENTE</name>
<dbReference type="InterPro" id="IPR016152">
    <property type="entry name" value="PTrfase/Anion_transptr"/>
</dbReference>
<feature type="domain" description="PTS EIIA type-2" evidence="1">
    <location>
        <begin position="1"/>
        <end position="146"/>
    </location>
</feature>
<dbReference type="RefSeq" id="WP_069639216.1">
    <property type="nucleotide sequence ID" value="NZ_JAFBEZ010000001.1"/>
</dbReference>
<comment type="caution">
    <text evidence="2">The sequence shown here is derived from an EMBL/GenBank/DDBJ whole genome shotgun (WGS) entry which is preliminary data.</text>
</comment>
<dbReference type="InterPro" id="IPR051541">
    <property type="entry name" value="PTS_SugarTrans_NitroReg"/>
</dbReference>
<dbReference type="InterPro" id="IPR002178">
    <property type="entry name" value="PTS_EIIA_type-2_dom"/>
</dbReference>
<dbReference type="EMBL" id="MIKC01000004">
    <property type="protein sequence ID" value="OEG23481.1"/>
    <property type="molecule type" value="Genomic_DNA"/>
</dbReference>
<sequence>MQEPLLYHQLSVRTQQELFEKLSTELETQGIVQHSFLGALIEREAEFPTGLPLKIGVAIPHTDGTYVNEDRLVFATLERPIPFNEMGGDEEDVIDVSVVIMLAIKEGKKHLSILQKLIESIQKEGFVEKLAQAEDTNKMKTIISAYL</sequence>
<dbReference type="PANTHER" id="PTHR47738:SF3">
    <property type="entry name" value="PHOSPHOTRANSFERASE SYSTEM MANNITOL_FRUCTOSE-SPECIFIC IIA DOMAIN CONTAINING PROTEIN"/>
    <property type="match status" value="1"/>
</dbReference>
<gene>
    <name evidence="2" type="ORF">BCR24_12005</name>
</gene>
<organism evidence="2 3">
    <name type="scientific">Enterococcus ureilyticus</name>
    <dbReference type="NCBI Taxonomy" id="1131292"/>
    <lineage>
        <taxon>Bacteria</taxon>
        <taxon>Bacillati</taxon>
        <taxon>Bacillota</taxon>
        <taxon>Bacilli</taxon>
        <taxon>Lactobacillales</taxon>
        <taxon>Enterococcaceae</taxon>
        <taxon>Enterococcus</taxon>
    </lineage>
</organism>
<accession>A0A1E5HEV8</accession>
<reference evidence="3" key="1">
    <citation type="submission" date="2016-09" db="EMBL/GenBank/DDBJ databases">
        <authorList>
            <person name="Gulvik C.A."/>
        </authorList>
    </citation>
    <scope>NUCLEOTIDE SEQUENCE [LARGE SCALE GENOMIC DNA]</scope>
    <source>
        <strain evidence="3">LMG 26676</strain>
    </source>
</reference>